<protein>
    <recommendedName>
        <fullName evidence="5">Brain protein I3</fullName>
    </recommendedName>
</protein>
<dbReference type="AlphaFoldDB" id="A0A9P7AJF6"/>
<proteinExistence type="predicted"/>
<accession>A0A9P7AJF6</accession>
<dbReference type="Pfam" id="PF10164">
    <property type="entry name" value="BRI3"/>
    <property type="match status" value="1"/>
</dbReference>
<reference evidence="3" key="1">
    <citation type="journal article" date="2020" name="New Phytol.">
        <title>Comparative genomics reveals dynamic genome evolution in host specialist ectomycorrhizal fungi.</title>
        <authorList>
            <person name="Lofgren L.A."/>
            <person name="Nguyen N.H."/>
            <person name="Vilgalys R."/>
            <person name="Ruytinx J."/>
            <person name="Liao H.L."/>
            <person name="Branco S."/>
            <person name="Kuo A."/>
            <person name="LaButti K."/>
            <person name="Lipzen A."/>
            <person name="Andreopoulos W."/>
            <person name="Pangilinan J."/>
            <person name="Riley R."/>
            <person name="Hundley H."/>
            <person name="Na H."/>
            <person name="Barry K."/>
            <person name="Grigoriev I.V."/>
            <person name="Stajich J.E."/>
            <person name="Kennedy P.G."/>
        </authorList>
    </citation>
    <scope>NUCLEOTIDE SEQUENCE</scope>
    <source>
        <strain evidence="3">S12</strain>
    </source>
</reference>
<organism evidence="3 4">
    <name type="scientific">Suillus plorans</name>
    <dbReference type="NCBI Taxonomy" id="116603"/>
    <lineage>
        <taxon>Eukaryota</taxon>
        <taxon>Fungi</taxon>
        <taxon>Dikarya</taxon>
        <taxon>Basidiomycota</taxon>
        <taxon>Agaricomycotina</taxon>
        <taxon>Agaricomycetes</taxon>
        <taxon>Agaricomycetidae</taxon>
        <taxon>Boletales</taxon>
        <taxon>Suillineae</taxon>
        <taxon>Suillaceae</taxon>
        <taxon>Suillus</taxon>
    </lineage>
</organism>
<name>A0A9P7AJF6_9AGAM</name>
<sequence>MIIDPQSKMVIKHSAESADSPPSYDYVAAQATSNVGEQQPPLMNDKNANQQVQLPSIPPNTVMAVHSRPAPLVQQPIVYHYQNPLTGERIASLLPPDHPEMICLQQGAHVNETKFGILGILAAIVWFPLGIGLCLLDRRVKCKRCGAVIDNGICG</sequence>
<keyword evidence="4" id="KW-1185">Reference proteome</keyword>
<comment type="caution">
    <text evidence="3">The sequence shown here is derived from an EMBL/GenBank/DDBJ whole genome shotgun (WGS) entry which is preliminary data.</text>
</comment>
<gene>
    <name evidence="3" type="ORF">HD556DRAFT_677622</name>
</gene>
<dbReference type="EMBL" id="JABBWE010000047">
    <property type="protein sequence ID" value="KAG1790779.1"/>
    <property type="molecule type" value="Genomic_DNA"/>
</dbReference>
<keyword evidence="2" id="KW-1133">Transmembrane helix</keyword>
<dbReference type="Proteomes" id="UP000719766">
    <property type="component" value="Unassembled WGS sequence"/>
</dbReference>
<feature type="transmembrane region" description="Helical" evidence="2">
    <location>
        <begin position="115"/>
        <end position="136"/>
    </location>
</feature>
<evidence type="ECO:0000256" key="1">
    <source>
        <dbReference type="SAM" id="MobiDB-lite"/>
    </source>
</evidence>
<keyword evidence="2" id="KW-0812">Transmembrane</keyword>
<dbReference type="RefSeq" id="XP_041157712.1">
    <property type="nucleotide sequence ID" value="XM_041311281.1"/>
</dbReference>
<keyword evidence="2" id="KW-0472">Membrane</keyword>
<dbReference type="GeneID" id="64605045"/>
<evidence type="ECO:0000313" key="4">
    <source>
        <dbReference type="Proteomes" id="UP000719766"/>
    </source>
</evidence>
<dbReference type="InterPro" id="IPR019317">
    <property type="entry name" value="BRI3"/>
</dbReference>
<evidence type="ECO:0008006" key="5">
    <source>
        <dbReference type="Google" id="ProtNLM"/>
    </source>
</evidence>
<feature type="region of interest" description="Disordered" evidence="1">
    <location>
        <begin position="1"/>
        <end position="23"/>
    </location>
</feature>
<evidence type="ECO:0000256" key="2">
    <source>
        <dbReference type="SAM" id="Phobius"/>
    </source>
</evidence>
<dbReference type="OrthoDB" id="2564984at2759"/>
<evidence type="ECO:0000313" key="3">
    <source>
        <dbReference type="EMBL" id="KAG1790779.1"/>
    </source>
</evidence>